<name>A0A1I2GFP5_9BACT</name>
<proteinExistence type="predicted"/>
<dbReference type="STRING" id="662367.SAMN05216167_13229"/>
<organism evidence="1 2">
    <name type="scientific">Spirosoma endophyticum</name>
    <dbReference type="NCBI Taxonomy" id="662367"/>
    <lineage>
        <taxon>Bacteria</taxon>
        <taxon>Pseudomonadati</taxon>
        <taxon>Bacteroidota</taxon>
        <taxon>Cytophagia</taxon>
        <taxon>Cytophagales</taxon>
        <taxon>Cytophagaceae</taxon>
        <taxon>Spirosoma</taxon>
    </lineage>
</organism>
<gene>
    <name evidence="1" type="ORF">SAMN05216167_13229</name>
</gene>
<evidence type="ECO:0000313" key="2">
    <source>
        <dbReference type="Proteomes" id="UP000198598"/>
    </source>
</evidence>
<dbReference type="EMBL" id="FOLQ01000032">
    <property type="protein sequence ID" value="SFF16634.1"/>
    <property type="molecule type" value="Genomic_DNA"/>
</dbReference>
<sequence length="106" mass="12057">MQTTGKTFRFNSPVNWEHSSGAVATISQDTASTFEFFTKEGTIPSTGYGQIEWTFTDDSQQPRIEHIGIWWPNDNLDDYDGVFELPKQAIEFIQSFGLQVGPDFTR</sequence>
<dbReference type="AlphaFoldDB" id="A0A1I2GFP5"/>
<protein>
    <submittedName>
        <fullName evidence="1">Uncharacterized protein</fullName>
    </submittedName>
</protein>
<reference evidence="1 2" key="1">
    <citation type="submission" date="2016-10" db="EMBL/GenBank/DDBJ databases">
        <authorList>
            <person name="de Groot N.N."/>
        </authorList>
    </citation>
    <scope>NUCLEOTIDE SEQUENCE [LARGE SCALE GENOMIC DNA]</scope>
    <source>
        <strain evidence="1 2">DSM 26130</strain>
    </source>
</reference>
<evidence type="ECO:0000313" key="1">
    <source>
        <dbReference type="EMBL" id="SFF16634.1"/>
    </source>
</evidence>
<dbReference type="RefSeq" id="WP_093834370.1">
    <property type="nucleotide sequence ID" value="NZ_FOLQ01000032.1"/>
</dbReference>
<dbReference type="OrthoDB" id="957188at2"/>
<dbReference type="Proteomes" id="UP000198598">
    <property type="component" value="Unassembled WGS sequence"/>
</dbReference>
<keyword evidence="2" id="KW-1185">Reference proteome</keyword>
<accession>A0A1I2GFP5</accession>